<accession>A0A4U5M3E7</accession>
<dbReference type="PANTHER" id="PTHR23017:SF3">
    <property type="entry name" value="G-PROTEIN COUPLED RECEPTORS FAMILY 1 PROFILE DOMAIN-CONTAINING PROTEIN"/>
    <property type="match status" value="1"/>
</dbReference>
<dbReference type="SUPFAM" id="SSF81321">
    <property type="entry name" value="Family A G protein-coupled receptor-like"/>
    <property type="match status" value="1"/>
</dbReference>
<dbReference type="InterPro" id="IPR019430">
    <property type="entry name" value="7TM_GPCR_serpentine_rcpt_Srx"/>
</dbReference>
<feature type="transmembrane region" description="Helical" evidence="5">
    <location>
        <begin position="62"/>
        <end position="80"/>
    </location>
</feature>
<evidence type="ECO:0000256" key="5">
    <source>
        <dbReference type="SAM" id="Phobius"/>
    </source>
</evidence>
<comment type="caution">
    <text evidence="7">The sequence shown here is derived from an EMBL/GenBank/DDBJ whole genome shotgun (WGS) entry which is preliminary data.</text>
</comment>
<dbReference type="OrthoDB" id="5800536at2759"/>
<feature type="transmembrane region" description="Helical" evidence="5">
    <location>
        <begin position="20"/>
        <end position="41"/>
    </location>
</feature>
<evidence type="ECO:0000313" key="8">
    <source>
        <dbReference type="Proteomes" id="UP000298663"/>
    </source>
</evidence>
<keyword evidence="2 5" id="KW-0812">Transmembrane</keyword>
<feature type="transmembrane region" description="Helical" evidence="5">
    <location>
        <begin position="229"/>
        <end position="250"/>
    </location>
</feature>
<reference evidence="7 8" key="1">
    <citation type="journal article" date="2015" name="Genome Biol.">
        <title>Comparative genomics of Steinernema reveals deeply conserved gene regulatory networks.</title>
        <authorList>
            <person name="Dillman A.R."/>
            <person name="Macchietto M."/>
            <person name="Porter C.F."/>
            <person name="Rogers A."/>
            <person name="Williams B."/>
            <person name="Antoshechkin I."/>
            <person name="Lee M.M."/>
            <person name="Goodwin Z."/>
            <person name="Lu X."/>
            <person name="Lewis E.E."/>
            <person name="Goodrich-Blair H."/>
            <person name="Stock S.P."/>
            <person name="Adams B.J."/>
            <person name="Sternberg P.W."/>
            <person name="Mortazavi A."/>
        </authorList>
    </citation>
    <scope>NUCLEOTIDE SEQUENCE [LARGE SCALE GENOMIC DNA]</scope>
    <source>
        <strain evidence="7 8">ALL</strain>
    </source>
</reference>
<feature type="transmembrane region" description="Helical" evidence="5">
    <location>
        <begin position="181"/>
        <end position="202"/>
    </location>
</feature>
<proteinExistence type="predicted"/>
<feature type="transmembrane region" description="Helical" evidence="5">
    <location>
        <begin position="136"/>
        <end position="161"/>
    </location>
</feature>
<dbReference type="Pfam" id="PF10328">
    <property type="entry name" value="7TM_GPCR_Srx"/>
    <property type="match status" value="1"/>
</dbReference>
<dbReference type="Gene3D" id="1.20.1070.10">
    <property type="entry name" value="Rhodopsin 7-helix transmembrane proteins"/>
    <property type="match status" value="1"/>
</dbReference>
<name>A0A4U5M3E7_STECR</name>
<dbReference type="CDD" id="cd00637">
    <property type="entry name" value="7tm_classA_rhodopsin-like"/>
    <property type="match status" value="1"/>
</dbReference>
<feature type="domain" description="G-protein coupled receptors family 1 profile" evidence="6">
    <location>
        <begin position="32"/>
        <end position="242"/>
    </location>
</feature>
<evidence type="ECO:0000256" key="4">
    <source>
        <dbReference type="ARBA" id="ARBA00023136"/>
    </source>
</evidence>
<evidence type="ECO:0000256" key="3">
    <source>
        <dbReference type="ARBA" id="ARBA00022989"/>
    </source>
</evidence>
<reference evidence="7 8" key="2">
    <citation type="journal article" date="2019" name="G3 (Bethesda)">
        <title>Hybrid Assembly of the Genome of the Entomopathogenic Nematode Steinernema carpocapsae Identifies the X-Chromosome.</title>
        <authorList>
            <person name="Serra L."/>
            <person name="Macchietto M."/>
            <person name="Macias-Munoz A."/>
            <person name="McGill C.J."/>
            <person name="Rodriguez I.M."/>
            <person name="Rodriguez B."/>
            <person name="Murad R."/>
            <person name="Mortazavi A."/>
        </authorList>
    </citation>
    <scope>NUCLEOTIDE SEQUENCE [LARGE SCALE GENOMIC DNA]</scope>
    <source>
        <strain evidence="7 8">ALL</strain>
    </source>
</reference>
<dbReference type="Proteomes" id="UP000298663">
    <property type="component" value="Unassembled WGS sequence"/>
</dbReference>
<dbReference type="EMBL" id="AZBU02000010">
    <property type="protein sequence ID" value="TKR62913.1"/>
    <property type="molecule type" value="Genomic_DNA"/>
</dbReference>
<dbReference type="AlphaFoldDB" id="A0A4U5M3E7"/>
<keyword evidence="4 5" id="KW-0472">Membrane</keyword>
<feature type="transmembrane region" description="Helical" evidence="5">
    <location>
        <begin position="262"/>
        <end position="282"/>
    </location>
</feature>
<gene>
    <name evidence="7" type="ORF">L596_026814</name>
</gene>
<evidence type="ECO:0000256" key="1">
    <source>
        <dbReference type="ARBA" id="ARBA00004370"/>
    </source>
</evidence>
<dbReference type="PROSITE" id="PS50262">
    <property type="entry name" value="G_PROTEIN_RECEP_F1_2"/>
    <property type="match status" value="1"/>
</dbReference>
<evidence type="ECO:0000313" key="7">
    <source>
        <dbReference type="EMBL" id="TKR62913.1"/>
    </source>
</evidence>
<sequence>MAGNIDEAVKETMENDLASGIVFSTSFVGMCVTIYAIFVVVQRKLHKNPFGILCLAHETPDLVILTTFAVFSAPATYLQLSGSTFDIVSKAFGHLDYFAWNITVYSHVTIAINRFTAIYFPIIYRQFFKVKTTLRVIGVYVLVSFLQTTPMFFDSCYLFYIPKVYLWAFSPTACGNTLQTVDMSLGISLMTISMVINMCTFWKIKSTMRGITSHVVSGDQKQHRQEVRFFMQALVQATVYIVKKLCFYVFSRFVTGKWSLFFITFYAWMLCHFLDGVILIVYNYRKNSRGGVGPTTVGTTKTKDRST</sequence>
<organism evidence="7 8">
    <name type="scientific">Steinernema carpocapsae</name>
    <name type="common">Entomopathogenic nematode</name>
    <dbReference type="NCBI Taxonomy" id="34508"/>
    <lineage>
        <taxon>Eukaryota</taxon>
        <taxon>Metazoa</taxon>
        <taxon>Ecdysozoa</taxon>
        <taxon>Nematoda</taxon>
        <taxon>Chromadorea</taxon>
        <taxon>Rhabditida</taxon>
        <taxon>Tylenchina</taxon>
        <taxon>Panagrolaimomorpha</taxon>
        <taxon>Strongyloidoidea</taxon>
        <taxon>Steinernematidae</taxon>
        <taxon>Steinernema</taxon>
    </lineage>
</organism>
<dbReference type="InterPro" id="IPR017452">
    <property type="entry name" value="GPCR_Rhodpsn_7TM"/>
</dbReference>
<feature type="transmembrane region" description="Helical" evidence="5">
    <location>
        <begin position="100"/>
        <end position="124"/>
    </location>
</feature>
<comment type="subcellular location">
    <subcellularLocation>
        <location evidence="1">Membrane</location>
    </subcellularLocation>
</comment>
<protein>
    <recommendedName>
        <fullName evidence="6">G-protein coupled receptors family 1 profile domain-containing protein</fullName>
    </recommendedName>
</protein>
<evidence type="ECO:0000256" key="2">
    <source>
        <dbReference type="ARBA" id="ARBA00022692"/>
    </source>
</evidence>
<evidence type="ECO:0000259" key="6">
    <source>
        <dbReference type="PROSITE" id="PS50262"/>
    </source>
</evidence>
<dbReference type="GO" id="GO:0016020">
    <property type="term" value="C:membrane"/>
    <property type="evidence" value="ECO:0007669"/>
    <property type="project" value="UniProtKB-SubCell"/>
</dbReference>
<dbReference type="PANTHER" id="PTHR23017">
    <property type="entry name" value="SERPENTINE RECEPTOR, CLASS X"/>
    <property type="match status" value="1"/>
</dbReference>
<keyword evidence="3 5" id="KW-1133">Transmembrane helix</keyword>
<keyword evidence="8" id="KW-1185">Reference proteome</keyword>